<dbReference type="RefSeq" id="WP_011993526.1">
    <property type="nucleotide sequence ID" value="NC_009718.1"/>
</dbReference>
<reference evidence="6 7" key="1">
    <citation type="submission" date="2007-07" db="EMBL/GenBank/DDBJ databases">
        <title>Complete sequence of Fervidobacterium nodosum Rt17-B1.</title>
        <authorList>
            <consortium name="US DOE Joint Genome Institute"/>
            <person name="Copeland A."/>
            <person name="Lucas S."/>
            <person name="Lapidus A."/>
            <person name="Barry K."/>
            <person name="Glavina del Rio T."/>
            <person name="Dalin E."/>
            <person name="Tice H."/>
            <person name="Pitluck S."/>
            <person name="Saunders E."/>
            <person name="Brettin T."/>
            <person name="Bruce D."/>
            <person name="Detter J.C."/>
            <person name="Han C."/>
            <person name="Schmutz J."/>
            <person name="Larimer F."/>
            <person name="Land M."/>
            <person name="Hauser L."/>
            <person name="Kyrpides N."/>
            <person name="Mikhailova N."/>
            <person name="Nelson K."/>
            <person name="Gogarten J.P."/>
            <person name="Noll K."/>
            <person name="Richardson P."/>
        </authorList>
    </citation>
    <scope>NUCLEOTIDE SEQUENCE [LARGE SCALE GENOMIC DNA]</scope>
    <source>
        <strain evidence="7">ATCC 35602 / DSM 5306 / Rt17-B1</strain>
    </source>
</reference>
<feature type="transmembrane region" description="Helical" evidence="4">
    <location>
        <begin position="6"/>
        <end position="27"/>
    </location>
</feature>
<evidence type="ECO:0000256" key="1">
    <source>
        <dbReference type="ARBA" id="ARBA00022692"/>
    </source>
</evidence>
<dbReference type="GO" id="GO:0022857">
    <property type="term" value="F:transmembrane transporter activity"/>
    <property type="evidence" value="ECO:0007669"/>
    <property type="project" value="InterPro"/>
</dbReference>
<sequence length="373" mass="40874">MSISVLSFLSIASHFLLDFLVSFFNPLGPYLIQKFGIEIKLFTTFLTLSSATASLLQIFFGFWFDRVTSTRKYLIAMYFLEALGIAILGIATNFWIALISIFAIRIANSAFHPLGAAMAGEGTGKTVAIFSIAGTFGAALGPVFISYYVSKFNSTQTLWIISIPFVIIAFIILRINLPQKTSKKNEKITLKEASILLPILLVVTIRSFLMSIVHTYTPIFVTNVLKFPITVSGTLITSGMIAGVPANYIGVLLMEKIGVKKQDLVAFAGMALSVFFLVFSKTLIAIFVSFIMFDFCGFLLMSANVVQAQKIMPHRKAFASSVAMGFAWSIGDFIASGYNSIFGNNVKLSLILVIPIAIVSSIYFGITQKFDTK</sequence>
<gene>
    <name evidence="6" type="ordered locus">Fnod_0341</name>
</gene>
<feature type="transmembrane region" description="Helical" evidence="4">
    <location>
        <begin position="286"/>
        <end position="306"/>
    </location>
</feature>
<feature type="transmembrane region" description="Helical" evidence="4">
    <location>
        <begin position="127"/>
        <end position="150"/>
    </location>
</feature>
<name>A7HJX3_FERNB</name>
<dbReference type="PROSITE" id="PS50850">
    <property type="entry name" value="MFS"/>
    <property type="match status" value="1"/>
</dbReference>
<protein>
    <submittedName>
        <fullName evidence="6">Major facilitator superfamily MFS_1</fullName>
    </submittedName>
</protein>
<organism evidence="6 7">
    <name type="scientific">Fervidobacterium nodosum (strain ATCC 35602 / DSM 5306 / Rt17-B1)</name>
    <dbReference type="NCBI Taxonomy" id="381764"/>
    <lineage>
        <taxon>Bacteria</taxon>
        <taxon>Thermotogati</taxon>
        <taxon>Thermotogota</taxon>
        <taxon>Thermotogae</taxon>
        <taxon>Thermotogales</taxon>
        <taxon>Fervidobacteriaceae</taxon>
        <taxon>Fervidobacterium</taxon>
    </lineage>
</organism>
<dbReference type="Gene3D" id="1.20.1250.20">
    <property type="entry name" value="MFS general substrate transporter like domains"/>
    <property type="match status" value="2"/>
</dbReference>
<feature type="transmembrane region" description="Helical" evidence="4">
    <location>
        <begin position="318"/>
        <end position="342"/>
    </location>
</feature>
<evidence type="ECO:0000259" key="5">
    <source>
        <dbReference type="PROSITE" id="PS50850"/>
    </source>
</evidence>
<dbReference type="InterPro" id="IPR036259">
    <property type="entry name" value="MFS_trans_sf"/>
</dbReference>
<keyword evidence="7" id="KW-1185">Reference proteome</keyword>
<dbReference type="SUPFAM" id="SSF103473">
    <property type="entry name" value="MFS general substrate transporter"/>
    <property type="match status" value="1"/>
</dbReference>
<feature type="transmembrane region" description="Helical" evidence="4">
    <location>
        <begin position="195"/>
        <end position="217"/>
    </location>
</feature>
<feature type="transmembrane region" description="Helical" evidence="4">
    <location>
        <begin position="39"/>
        <end position="63"/>
    </location>
</feature>
<dbReference type="PANTHER" id="PTHR43129">
    <property type="entry name" value="FOSMIDOMYCIN RESISTANCE PROTEIN"/>
    <property type="match status" value="1"/>
</dbReference>
<dbReference type="STRING" id="381764.Fnod_0341"/>
<dbReference type="GO" id="GO:0005886">
    <property type="term" value="C:plasma membrane"/>
    <property type="evidence" value="ECO:0007669"/>
    <property type="project" value="TreeGrafter"/>
</dbReference>
<feature type="transmembrane region" description="Helical" evidence="4">
    <location>
        <begin position="156"/>
        <end position="175"/>
    </location>
</feature>
<keyword evidence="1 4" id="KW-0812">Transmembrane</keyword>
<feature type="transmembrane region" description="Helical" evidence="4">
    <location>
        <begin position="229"/>
        <end position="252"/>
    </location>
</feature>
<dbReference type="KEGG" id="fno:Fnod_0341"/>
<feature type="domain" description="Major facilitator superfamily (MFS) profile" evidence="5">
    <location>
        <begin position="1"/>
        <end position="181"/>
    </location>
</feature>
<dbReference type="OrthoDB" id="44546at2"/>
<feature type="transmembrane region" description="Helical" evidence="4">
    <location>
        <begin position="264"/>
        <end position="280"/>
    </location>
</feature>
<dbReference type="InterPro" id="IPR020846">
    <property type="entry name" value="MFS_dom"/>
</dbReference>
<dbReference type="AlphaFoldDB" id="A7HJX3"/>
<dbReference type="HOGENOM" id="CLU_756328_0_0_0"/>
<dbReference type="Pfam" id="PF07690">
    <property type="entry name" value="MFS_1"/>
    <property type="match status" value="1"/>
</dbReference>
<feature type="transmembrane region" description="Helical" evidence="4">
    <location>
        <begin position="348"/>
        <end position="366"/>
    </location>
</feature>
<proteinExistence type="predicted"/>
<dbReference type="InterPro" id="IPR011701">
    <property type="entry name" value="MFS"/>
</dbReference>
<reference evidence="6 7" key="2">
    <citation type="journal article" date="2009" name="Proc. Natl. Acad. Sci. U.S.A.">
        <title>On the chimeric nature, thermophilic origin, and phylogenetic placement of the Thermotogales.</title>
        <authorList>
            <person name="Zhaxybayeva O."/>
            <person name="Swithers K.S."/>
            <person name="Lapierre P."/>
            <person name="Fournier G.P."/>
            <person name="Bickhart D.M."/>
            <person name="DeBoy R.T."/>
            <person name="Nelson K.E."/>
            <person name="Nesbo C.L."/>
            <person name="Doolittle W.F."/>
            <person name="Gogarten J.P."/>
            <person name="Noll K.M."/>
        </authorList>
    </citation>
    <scope>NUCLEOTIDE SEQUENCE [LARGE SCALE GENOMIC DNA]</scope>
    <source>
        <strain evidence="7">ATCC 35602 / DSM 5306 / Rt17-B1</strain>
    </source>
</reference>
<evidence type="ECO:0000313" key="7">
    <source>
        <dbReference type="Proteomes" id="UP000002415"/>
    </source>
</evidence>
<dbReference type="EMBL" id="CP000771">
    <property type="protein sequence ID" value="ABS60206.1"/>
    <property type="molecule type" value="Genomic_DNA"/>
</dbReference>
<keyword evidence="3 4" id="KW-0472">Membrane</keyword>
<keyword evidence="2 4" id="KW-1133">Transmembrane helix</keyword>
<evidence type="ECO:0000313" key="6">
    <source>
        <dbReference type="EMBL" id="ABS60206.1"/>
    </source>
</evidence>
<evidence type="ECO:0000256" key="3">
    <source>
        <dbReference type="ARBA" id="ARBA00023136"/>
    </source>
</evidence>
<evidence type="ECO:0000256" key="2">
    <source>
        <dbReference type="ARBA" id="ARBA00022989"/>
    </source>
</evidence>
<dbReference type="Proteomes" id="UP000002415">
    <property type="component" value="Chromosome"/>
</dbReference>
<dbReference type="PANTHER" id="PTHR43129:SF1">
    <property type="entry name" value="FOSMIDOMYCIN RESISTANCE PROTEIN"/>
    <property type="match status" value="1"/>
</dbReference>
<accession>A7HJX3</accession>
<feature type="transmembrane region" description="Helical" evidence="4">
    <location>
        <begin position="75"/>
        <end position="106"/>
    </location>
</feature>
<dbReference type="eggNOG" id="COG2223">
    <property type="taxonomic scope" value="Bacteria"/>
</dbReference>
<evidence type="ECO:0000256" key="4">
    <source>
        <dbReference type="SAM" id="Phobius"/>
    </source>
</evidence>